<feature type="binding site" evidence="6">
    <location>
        <position position="151"/>
    </location>
    <ligand>
        <name>S-adenosyl-L-methionine</name>
        <dbReference type="ChEBI" id="CHEBI:59789"/>
    </ligand>
</feature>
<dbReference type="InterPro" id="IPR029063">
    <property type="entry name" value="SAM-dependent_MTases_sf"/>
</dbReference>
<feature type="binding site" evidence="6">
    <location>
        <position position="125"/>
    </location>
    <ligand>
        <name>S-adenosyl-L-methionine</name>
        <dbReference type="ChEBI" id="CHEBI:59789"/>
    </ligand>
</feature>
<keyword evidence="2 5" id="KW-0489">Methyltransferase</keyword>
<dbReference type="EC" id="2.1.1.80" evidence="5"/>
<dbReference type="Pfam" id="PF01739">
    <property type="entry name" value="CheR"/>
    <property type="match status" value="1"/>
</dbReference>
<dbReference type="InterPro" id="IPR050903">
    <property type="entry name" value="Bact_Chemotaxis_MeTrfase"/>
</dbReference>
<dbReference type="Gene3D" id="3.40.50.150">
    <property type="entry name" value="Vaccinia Virus protein VP39"/>
    <property type="match status" value="1"/>
</dbReference>
<feature type="binding site" evidence="6">
    <location>
        <begin position="209"/>
        <end position="210"/>
    </location>
    <ligand>
        <name>S-adenosyl-L-methionine</name>
        <dbReference type="ChEBI" id="CHEBI:59789"/>
    </ligand>
</feature>
<dbReference type="STRING" id="270351.Maq22A_c18905"/>
<evidence type="ECO:0000313" key="9">
    <source>
        <dbReference type="Proteomes" id="UP000061432"/>
    </source>
</evidence>
<evidence type="ECO:0000256" key="6">
    <source>
        <dbReference type="PIRSR" id="PIRSR000410-1"/>
    </source>
</evidence>
<dbReference type="EMBL" id="AP014704">
    <property type="protein sequence ID" value="BAQ46858.1"/>
    <property type="molecule type" value="Genomic_DNA"/>
</dbReference>
<dbReference type="SUPFAM" id="SSF47757">
    <property type="entry name" value="Chemotaxis receptor methyltransferase CheR, N-terminal domain"/>
    <property type="match status" value="1"/>
</dbReference>
<dbReference type="SUPFAM" id="SSF53335">
    <property type="entry name" value="S-adenosyl-L-methionine-dependent methyltransferases"/>
    <property type="match status" value="1"/>
</dbReference>
<dbReference type="InterPro" id="IPR000780">
    <property type="entry name" value="CheR_MeTrfase"/>
</dbReference>
<dbReference type="Proteomes" id="UP000061432">
    <property type="component" value="Chromosome"/>
</dbReference>
<dbReference type="InterPro" id="IPR022642">
    <property type="entry name" value="CheR_C"/>
</dbReference>
<feature type="binding site" evidence="6">
    <location>
        <position position="86"/>
    </location>
    <ligand>
        <name>S-adenosyl-L-methionine</name>
        <dbReference type="ChEBI" id="CHEBI:59789"/>
    </ligand>
</feature>
<dbReference type="PIRSF" id="PIRSF000410">
    <property type="entry name" value="CheR"/>
    <property type="match status" value="1"/>
</dbReference>
<dbReference type="PANTHER" id="PTHR24422">
    <property type="entry name" value="CHEMOTAXIS PROTEIN METHYLTRANSFERASE"/>
    <property type="match status" value="1"/>
</dbReference>
<evidence type="ECO:0000256" key="2">
    <source>
        <dbReference type="ARBA" id="ARBA00022603"/>
    </source>
</evidence>
<dbReference type="CDD" id="cd02440">
    <property type="entry name" value="AdoMet_MTases"/>
    <property type="match status" value="1"/>
</dbReference>
<dbReference type="InterPro" id="IPR026024">
    <property type="entry name" value="Chemotaxis_MeTrfase_CheR"/>
</dbReference>
<name>A0A0C6FE68_9HYPH</name>
<sequence>MQPEIGSVLQDGHYRSIAALIEERVGIQLPAVKRTMVEGRLRKRVRALDLDGLDAYGRLLFEEGFLSQELTHLIDCVTTNKTDFFREPSHFDFLRDEAVPRLAARGRGRPLRLKVWSAAASIGAEAYTLAMVLDDMVRAGHEMTYGILGTDISTQVLAVAARGIYATDMLAPVPPEFRRRYVMEARDPARREGRIVPELRRQVRFQHLNLMDDRYPVDSGVHVIFCRNVLIYFDKPTQKKVVEHLARHLAPGGFLVVGHSESMAGVGAAGLVQETSSIFRRPEGSGR</sequence>
<comment type="function">
    <text evidence="5">Methylation of the membrane-bound methyl-accepting chemotaxis proteins (MCP) to form gamma-glutamyl methyl ester residues in MCP.</text>
</comment>
<proteinExistence type="predicted"/>
<dbReference type="PANTHER" id="PTHR24422:SF26">
    <property type="entry name" value="CHEMOTAXIS PROTEIN METHYLTRANSFERASE"/>
    <property type="match status" value="1"/>
</dbReference>
<keyword evidence="3 5" id="KW-0808">Transferase</keyword>
<dbReference type="SMART" id="SM00138">
    <property type="entry name" value="MeTrc"/>
    <property type="match status" value="1"/>
</dbReference>
<dbReference type="InterPro" id="IPR022641">
    <property type="entry name" value="CheR_N"/>
</dbReference>
<dbReference type="GO" id="GO:0032259">
    <property type="term" value="P:methylation"/>
    <property type="evidence" value="ECO:0007669"/>
    <property type="project" value="UniProtKB-KW"/>
</dbReference>
<evidence type="ECO:0000313" key="8">
    <source>
        <dbReference type="EMBL" id="BAQ46858.1"/>
    </source>
</evidence>
<feature type="binding site" evidence="6">
    <location>
        <position position="82"/>
    </location>
    <ligand>
        <name>S-adenosyl-L-methionine</name>
        <dbReference type="ChEBI" id="CHEBI:59789"/>
    </ligand>
</feature>
<evidence type="ECO:0000256" key="4">
    <source>
        <dbReference type="ARBA" id="ARBA00022691"/>
    </source>
</evidence>
<dbReference type="AlphaFoldDB" id="A0A0C6FE68"/>
<evidence type="ECO:0000256" key="1">
    <source>
        <dbReference type="ARBA" id="ARBA00001541"/>
    </source>
</evidence>
<dbReference type="InterPro" id="IPR036804">
    <property type="entry name" value="CheR_N_sf"/>
</dbReference>
<reference evidence="9" key="2">
    <citation type="submission" date="2015-01" db="EMBL/GenBank/DDBJ databases">
        <title>Complete genome sequence of Methylobacterium aquaticum strain 22A.</title>
        <authorList>
            <person name="Tani A."/>
            <person name="Ogura Y."/>
            <person name="Hayashi T."/>
        </authorList>
    </citation>
    <scope>NUCLEOTIDE SEQUENCE [LARGE SCALE GENOMIC DNA]</scope>
    <source>
        <strain evidence="9">MA-22A</strain>
    </source>
</reference>
<dbReference type="Gene3D" id="1.10.155.10">
    <property type="entry name" value="Chemotaxis receptor methyltransferase CheR, N-terminal domain"/>
    <property type="match status" value="1"/>
</dbReference>
<protein>
    <recommendedName>
        <fullName evidence="5">Chemotaxis protein methyltransferase</fullName>
        <ecNumber evidence="5">2.1.1.80</ecNumber>
    </recommendedName>
</protein>
<dbReference type="GO" id="GO:0008983">
    <property type="term" value="F:protein-glutamate O-methyltransferase activity"/>
    <property type="evidence" value="ECO:0007669"/>
    <property type="project" value="UniProtKB-EC"/>
</dbReference>
<organism evidence="8 9">
    <name type="scientific">Methylobacterium aquaticum</name>
    <dbReference type="NCBI Taxonomy" id="270351"/>
    <lineage>
        <taxon>Bacteria</taxon>
        <taxon>Pseudomonadati</taxon>
        <taxon>Pseudomonadota</taxon>
        <taxon>Alphaproteobacteria</taxon>
        <taxon>Hyphomicrobiales</taxon>
        <taxon>Methylobacteriaceae</taxon>
        <taxon>Methylobacterium</taxon>
    </lineage>
</organism>
<dbReference type="KEGG" id="maqu:Maq22A_c18905"/>
<comment type="catalytic activity">
    <reaction evidence="1 5">
        <text>L-glutamyl-[protein] + S-adenosyl-L-methionine = [protein]-L-glutamate 5-O-methyl ester + S-adenosyl-L-homocysteine</text>
        <dbReference type="Rhea" id="RHEA:24452"/>
        <dbReference type="Rhea" id="RHEA-COMP:10208"/>
        <dbReference type="Rhea" id="RHEA-COMP:10311"/>
        <dbReference type="ChEBI" id="CHEBI:29973"/>
        <dbReference type="ChEBI" id="CHEBI:57856"/>
        <dbReference type="ChEBI" id="CHEBI:59789"/>
        <dbReference type="ChEBI" id="CHEBI:82795"/>
        <dbReference type="EC" id="2.1.1.80"/>
    </reaction>
</comment>
<keyword evidence="4 5" id="KW-0949">S-adenosyl-L-methionine</keyword>
<evidence type="ECO:0000256" key="5">
    <source>
        <dbReference type="PIRNR" id="PIRNR000410"/>
    </source>
</evidence>
<dbReference type="PROSITE" id="PS50123">
    <property type="entry name" value="CHER"/>
    <property type="match status" value="1"/>
</dbReference>
<feature type="binding site" evidence="6">
    <location>
        <position position="80"/>
    </location>
    <ligand>
        <name>S-adenosyl-L-methionine</name>
        <dbReference type="ChEBI" id="CHEBI:59789"/>
    </ligand>
</feature>
<dbReference type="Pfam" id="PF03705">
    <property type="entry name" value="CheR_N"/>
    <property type="match status" value="1"/>
</dbReference>
<accession>A0A0C6FE68</accession>
<dbReference type="OrthoDB" id="9816309at2"/>
<feature type="binding site" evidence="6">
    <location>
        <begin position="227"/>
        <end position="228"/>
    </location>
    <ligand>
        <name>S-adenosyl-L-methionine</name>
        <dbReference type="ChEBI" id="CHEBI:59789"/>
    </ligand>
</feature>
<evidence type="ECO:0000259" key="7">
    <source>
        <dbReference type="PROSITE" id="PS50123"/>
    </source>
</evidence>
<reference evidence="8 9" key="1">
    <citation type="journal article" date="2015" name="Genome Announc.">
        <title>Complete Genome Sequence of Methylobacterium aquaticum Strain 22A, Isolated from Racomitrium japonicum Moss.</title>
        <authorList>
            <person name="Tani A."/>
            <person name="Ogura Y."/>
            <person name="Hayashi T."/>
            <person name="Kimbara K."/>
        </authorList>
    </citation>
    <scope>NUCLEOTIDE SEQUENCE [LARGE SCALE GENOMIC DNA]</scope>
    <source>
        <strain evidence="8 9">MA-22A</strain>
    </source>
</reference>
<dbReference type="PATRIC" id="fig|270351.10.peg.3651"/>
<gene>
    <name evidence="8" type="primary">cheR</name>
    <name evidence="8" type="ORF">Maq22A_c18905</name>
</gene>
<dbReference type="PRINTS" id="PR00996">
    <property type="entry name" value="CHERMTFRASE"/>
</dbReference>
<feature type="domain" description="CheR-type methyltransferase" evidence="7">
    <location>
        <begin position="9"/>
        <end position="284"/>
    </location>
</feature>
<dbReference type="RefSeq" id="WP_060847901.1">
    <property type="nucleotide sequence ID" value="NZ_AP014704.1"/>
</dbReference>
<evidence type="ECO:0000256" key="3">
    <source>
        <dbReference type="ARBA" id="ARBA00022679"/>
    </source>
</evidence>